<reference evidence="1 2" key="1">
    <citation type="submission" date="2015-12" db="EMBL/GenBank/DDBJ databases">
        <title>The genome of Folsomia candida.</title>
        <authorList>
            <person name="Faddeeva A."/>
            <person name="Derks M.F."/>
            <person name="Anvar Y."/>
            <person name="Smit S."/>
            <person name="Van Straalen N."/>
            <person name="Roelofs D."/>
        </authorList>
    </citation>
    <scope>NUCLEOTIDE SEQUENCE [LARGE SCALE GENOMIC DNA]</scope>
    <source>
        <strain evidence="1 2">VU population</strain>
        <tissue evidence="1">Whole body</tissue>
    </source>
</reference>
<protein>
    <submittedName>
        <fullName evidence="1">Uncharacterized protein</fullName>
    </submittedName>
</protein>
<name>A0A226DFQ3_FOLCA</name>
<comment type="caution">
    <text evidence="1">The sequence shown here is derived from an EMBL/GenBank/DDBJ whole genome shotgun (WGS) entry which is preliminary data.</text>
</comment>
<accession>A0A226DFQ3</accession>
<keyword evidence="2" id="KW-1185">Reference proteome</keyword>
<dbReference type="Proteomes" id="UP000198287">
    <property type="component" value="Unassembled WGS sequence"/>
</dbReference>
<evidence type="ECO:0000313" key="2">
    <source>
        <dbReference type="Proteomes" id="UP000198287"/>
    </source>
</evidence>
<proteinExistence type="predicted"/>
<dbReference type="EMBL" id="LNIX01000019">
    <property type="protein sequence ID" value="OXA44405.1"/>
    <property type="molecule type" value="Genomic_DNA"/>
</dbReference>
<organism evidence="1 2">
    <name type="scientific">Folsomia candida</name>
    <name type="common">Springtail</name>
    <dbReference type="NCBI Taxonomy" id="158441"/>
    <lineage>
        <taxon>Eukaryota</taxon>
        <taxon>Metazoa</taxon>
        <taxon>Ecdysozoa</taxon>
        <taxon>Arthropoda</taxon>
        <taxon>Hexapoda</taxon>
        <taxon>Collembola</taxon>
        <taxon>Entomobryomorpha</taxon>
        <taxon>Isotomoidea</taxon>
        <taxon>Isotomidae</taxon>
        <taxon>Proisotominae</taxon>
        <taxon>Folsomia</taxon>
    </lineage>
</organism>
<sequence>MKPTKYRPTKLNGKVDFEFPNVFHPSFGSKSVQGRFVRIQPNLSREELDPAKIDEIAVKYTNLANQFGFEDAHFERYSIKTMVLTAVQFIVYWMPNAEFDSPAMDFGFRLFIWQWFLDDSMETDWTRFEKMGKSPDFENVRLLHETYLSILKGDTPAQSPQLLKDYPEFGRMCDFVKDIVRVGREISGNSYSTDIVPQVEAFQTYLEFNPCAEWERFTVATCSANFRSTKMKVCGVKTRSSFA</sequence>
<dbReference type="OrthoDB" id="6486656at2759"/>
<evidence type="ECO:0000313" key="1">
    <source>
        <dbReference type="EMBL" id="OXA44405.1"/>
    </source>
</evidence>
<dbReference type="AlphaFoldDB" id="A0A226DFQ3"/>
<gene>
    <name evidence="1" type="ORF">Fcan01_20956</name>
</gene>